<dbReference type="PROSITE" id="PS51708">
    <property type="entry name" value="CHAD"/>
    <property type="match status" value="1"/>
</dbReference>
<keyword evidence="3" id="KW-1185">Reference proteome</keyword>
<dbReference type="Pfam" id="PF05235">
    <property type="entry name" value="CHAD"/>
    <property type="match status" value="1"/>
</dbReference>
<dbReference type="RefSeq" id="WP_236335799.1">
    <property type="nucleotide sequence ID" value="NZ_CAKMMG010000006.1"/>
</dbReference>
<evidence type="ECO:0000313" key="3">
    <source>
        <dbReference type="Proteomes" id="UP000838324"/>
    </source>
</evidence>
<accession>A0ABN8GQU8</accession>
<dbReference type="InterPro" id="IPR038186">
    <property type="entry name" value="CHAD_dom_sf"/>
</dbReference>
<comment type="caution">
    <text evidence="2">The sequence shown here is derived from an EMBL/GenBank/DDBJ whole genome shotgun (WGS) entry which is preliminary data.</text>
</comment>
<dbReference type="PANTHER" id="PTHR39339:SF1">
    <property type="entry name" value="CHAD DOMAIN-CONTAINING PROTEIN"/>
    <property type="match status" value="1"/>
</dbReference>
<dbReference type="Proteomes" id="UP000838324">
    <property type="component" value="Unassembled WGS sequence"/>
</dbReference>
<protein>
    <recommendedName>
        <fullName evidence="1">CHAD domain-containing protein</fullName>
    </recommendedName>
</protein>
<dbReference type="Gene3D" id="1.40.20.10">
    <property type="entry name" value="CHAD domain"/>
    <property type="match status" value="1"/>
</dbReference>
<proteinExistence type="predicted"/>
<dbReference type="InterPro" id="IPR007899">
    <property type="entry name" value="CHAD_dom"/>
</dbReference>
<gene>
    <name evidence="2" type="ORF">PAECIP111892_04001</name>
</gene>
<reference evidence="2" key="1">
    <citation type="submission" date="2022-01" db="EMBL/GenBank/DDBJ databases">
        <authorList>
            <person name="Criscuolo A."/>
        </authorList>
    </citation>
    <scope>NUCLEOTIDE SEQUENCE</scope>
    <source>
        <strain evidence="2">CIP111892</strain>
    </source>
</reference>
<dbReference type="EMBL" id="CAKMMG010000006">
    <property type="protein sequence ID" value="CAH1214290.1"/>
    <property type="molecule type" value="Genomic_DNA"/>
</dbReference>
<organism evidence="2 3">
    <name type="scientific">Paenibacillus auburnensis</name>
    <dbReference type="NCBI Taxonomy" id="2905649"/>
    <lineage>
        <taxon>Bacteria</taxon>
        <taxon>Bacillati</taxon>
        <taxon>Bacillota</taxon>
        <taxon>Bacilli</taxon>
        <taxon>Bacillales</taxon>
        <taxon>Paenibacillaceae</taxon>
        <taxon>Paenibacillus</taxon>
    </lineage>
</organism>
<sequence length="307" mass="34998">MTVEQLTKDKQTNKTRQWEQAMIKLYVNFRDYSKDALKDFGDEDIHQARVNSRKLLTLLSILDPDHSSTAELYSTFKQAQKMLGKVRDADVLINSFKERRKLAKEDGDAKTAELLKAVIKHQKEKRKEHRKKLESGLAQLTGKELDRLWTAFLAGPLEALIAKRDANVVMRELEVAFEQKKKACKTLFKDPEAESKAAFEALHELRISAKELRYTASAASFALNQKFHAHEEIYKNIQEQLGVINDKRVWLDTLQSIGRDELGVGKKAWSAFTGSLRDEILDALHQNEVVPVPAAFAERPTAVPNEQ</sequence>
<name>A0ABN8GQU8_9BACL</name>
<evidence type="ECO:0000259" key="1">
    <source>
        <dbReference type="PROSITE" id="PS51708"/>
    </source>
</evidence>
<dbReference type="PANTHER" id="PTHR39339">
    <property type="entry name" value="SLR1444 PROTEIN"/>
    <property type="match status" value="1"/>
</dbReference>
<dbReference type="SMART" id="SM00880">
    <property type="entry name" value="CHAD"/>
    <property type="match status" value="1"/>
</dbReference>
<feature type="domain" description="CHAD" evidence="1">
    <location>
        <begin position="1"/>
        <end position="301"/>
    </location>
</feature>
<evidence type="ECO:0000313" key="2">
    <source>
        <dbReference type="EMBL" id="CAH1214290.1"/>
    </source>
</evidence>